<evidence type="ECO:0000313" key="8">
    <source>
        <dbReference type="Proteomes" id="UP000077266"/>
    </source>
</evidence>
<keyword evidence="8" id="KW-1185">Reference proteome</keyword>
<evidence type="ECO:0000256" key="4">
    <source>
        <dbReference type="ARBA" id="ARBA00040604"/>
    </source>
</evidence>
<dbReference type="PANTHER" id="PTHR23354:SF62">
    <property type="entry name" value="MUSTARD, ISOFORM V"/>
    <property type="match status" value="1"/>
</dbReference>
<accession>A0A165K4I1</accession>
<organism evidence="7 8">
    <name type="scientific">Exidia glandulosa HHB12029</name>
    <dbReference type="NCBI Taxonomy" id="1314781"/>
    <lineage>
        <taxon>Eukaryota</taxon>
        <taxon>Fungi</taxon>
        <taxon>Dikarya</taxon>
        <taxon>Basidiomycota</taxon>
        <taxon>Agaricomycotina</taxon>
        <taxon>Agaricomycetes</taxon>
        <taxon>Auriculariales</taxon>
        <taxon>Exidiaceae</taxon>
        <taxon>Exidia</taxon>
    </lineage>
</organism>
<protein>
    <recommendedName>
        <fullName evidence="4">Oxidation resistance protein 1</fullName>
    </recommendedName>
</protein>
<proteinExistence type="inferred from homology"/>
<dbReference type="InParanoid" id="A0A165K4I1"/>
<evidence type="ECO:0000256" key="2">
    <source>
        <dbReference type="ARBA" id="ARBA00009540"/>
    </source>
</evidence>
<gene>
    <name evidence="7" type="ORF">EXIGLDRAFT_644000</name>
</gene>
<dbReference type="Proteomes" id="UP000077266">
    <property type="component" value="Unassembled WGS sequence"/>
</dbReference>
<feature type="compositionally biased region" description="Low complexity" evidence="5">
    <location>
        <begin position="263"/>
        <end position="273"/>
    </location>
</feature>
<dbReference type="GO" id="GO:0005739">
    <property type="term" value="C:mitochondrion"/>
    <property type="evidence" value="ECO:0007669"/>
    <property type="project" value="UniProtKB-SubCell"/>
</dbReference>
<evidence type="ECO:0000256" key="3">
    <source>
        <dbReference type="ARBA" id="ARBA00023128"/>
    </source>
</evidence>
<dbReference type="OrthoDB" id="26679at2759"/>
<keyword evidence="3" id="KW-0496">Mitochondrion</keyword>
<evidence type="ECO:0000256" key="1">
    <source>
        <dbReference type="ARBA" id="ARBA00004173"/>
    </source>
</evidence>
<comment type="subcellular location">
    <subcellularLocation>
        <location evidence="1">Mitochondrion</location>
    </subcellularLocation>
</comment>
<feature type="region of interest" description="Disordered" evidence="5">
    <location>
        <begin position="263"/>
        <end position="287"/>
    </location>
</feature>
<dbReference type="STRING" id="1314781.A0A165K4I1"/>
<dbReference type="GO" id="GO:0006979">
    <property type="term" value="P:response to oxidative stress"/>
    <property type="evidence" value="ECO:0007669"/>
    <property type="project" value="TreeGrafter"/>
</dbReference>
<dbReference type="Pfam" id="PF07534">
    <property type="entry name" value="TLD"/>
    <property type="match status" value="1"/>
</dbReference>
<reference evidence="7 8" key="1">
    <citation type="journal article" date="2016" name="Mol. Biol. Evol.">
        <title>Comparative Genomics of Early-Diverging Mushroom-Forming Fungi Provides Insights into the Origins of Lignocellulose Decay Capabilities.</title>
        <authorList>
            <person name="Nagy L.G."/>
            <person name="Riley R."/>
            <person name="Tritt A."/>
            <person name="Adam C."/>
            <person name="Daum C."/>
            <person name="Floudas D."/>
            <person name="Sun H."/>
            <person name="Yadav J.S."/>
            <person name="Pangilinan J."/>
            <person name="Larsson K.H."/>
            <person name="Matsuura K."/>
            <person name="Barry K."/>
            <person name="Labutti K."/>
            <person name="Kuo R."/>
            <person name="Ohm R.A."/>
            <person name="Bhattacharya S.S."/>
            <person name="Shirouzu T."/>
            <person name="Yoshinaga Y."/>
            <person name="Martin F.M."/>
            <person name="Grigoriev I.V."/>
            <person name="Hibbett D.S."/>
        </authorList>
    </citation>
    <scope>NUCLEOTIDE SEQUENCE [LARGE SCALE GENOMIC DNA]</scope>
    <source>
        <strain evidence="7 8">HHB12029</strain>
    </source>
</reference>
<name>A0A165K4I1_EXIGL</name>
<dbReference type="EMBL" id="KV425952">
    <property type="protein sequence ID" value="KZV95774.1"/>
    <property type="molecule type" value="Genomic_DNA"/>
</dbReference>
<dbReference type="GO" id="GO:0005634">
    <property type="term" value="C:nucleus"/>
    <property type="evidence" value="ECO:0007669"/>
    <property type="project" value="TreeGrafter"/>
</dbReference>
<dbReference type="PROSITE" id="PS51886">
    <property type="entry name" value="TLDC"/>
    <property type="match status" value="1"/>
</dbReference>
<evidence type="ECO:0000256" key="5">
    <source>
        <dbReference type="SAM" id="MobiDB-lite"/>
    </source>
</evidence>
<dbReference type="AlphaFoldDB" id="A0A165K4I1"/>
<feature type="compositionally biased region" description="Pro residues" evidence="5">
    <location>
        <begin position="185"/>
        <end position="194"/>
    </location>
</feature>
<dbReference type="InterPro" id="IPR006571">
    <property type="entry name" value="TLDc_dom"/>
</dbReference>
<feature type="region of interest" description="Disordered" evidence="5">
    <location>
        <begin position="178"/>
        <end position="249"/>
    </location>
</feature>
<comment type="similarity">
    <text evidence="2">Belongs to the OXR1 family.</text>
</comment>
<evidence type="ECO:0000313" key="7">
    <source>
        <dbReference type="EMBL" id="KZV95774.1"/>
    </source>
</evidence>
<sequence>MSRQPSPPQVLTSVAEENLIDLSSSTPTDAEGDFGAFVSSEPALQPVTAQLAPTAPMSLHPPAASAAALAFDPLAALDDVDSPKLANARPSVDFFSGATQRAHDKRASVLDELLNHEDDPLYWIERTKEDATVDALREGIHTPMFEVPPPVMPVMQAPKPEPARRKSTDLLLDMEEGDAPKIPEEGPPSPPPTPFNGHPVPLSPPLPRPGTSPIQSAPRSHSHSHSRSHSNSRTPVPASPPPQSALSRTGTLGRKWMSSLLSSASAASTSTSTPPAEPPQFSPRRSDSMAVLHAAAPTTKSVPAAAAAAAASSLTHGTPFARGAYVPPSGAPAFRGDRAWDKGFEYDSDAQDTVPVALVGRGPATAPVLSSAVASKIRPHLPPLSRLASSWTLLYSLDQHGISLSTLYKRCALPADEETPRQALVVVRDADDGIFGAFIGEGVFQRRGYYGSGESFLWRTTTDGGGVQVYRWTGKNTYVALCEPAFISFGGGDGHFGLWLDAALFDGSSARCPTFDNDVLCGAPHPKSHAEQATARREASDFFEFELEAKEEEKDRVVTEKFECVGLEVWWIGS</sequence>
<evidence type="ECO:0000259" key="6">
    <source>
        <dbReference type="PROSITE" id="PS51886"/>
    </source>
</evidence>
<dbReference type="PANTHER" id="PTHR23354">
    <property type="entry name" value="NUCLEOLAR PROTEIN 7/ESTROGEN RECEPTOR COACTIVATOR-RELATED"/>
    <property type="match status" value="1"/>
</dbReference>
<feature type="compositionally biased region" description="Basic residues" evidence="5">
    <location>
        <begin position="220"/>
        <end position="230"/>
    </location>
</feature>
<dbReference type="SMART" id="SM00584">
    <property type="entry name" value="TLDc"/>
    <property type="match status" value="1"/>
</dbReference>
<feature type="domain" description="TLDc" evidence="6">
    <location>
        <begin position="367"/>
        <end position="573"/>
    </location>
</feature>
<feature type="compositionally biased region" description="Pro residues" evidence="5">
    <location>
        <begin position="201"/>
        <end position="210"/>
    </location>
</feature>